<keyword evidence="1" id="KW-0472">Membrane</keyword>
<organism evidence="2 3">
    <name type="scientific">Hyphomonas johnsonii MHS-2</name>
    <dbReference type="NCBI Taxonomy" id="1280950"/>
    <lineage>
        <taxon>Bacteria</taxon>
        <taxon>Pseudomonadati</taxon>
        <taxon>Pseudomonadota</taxon>
        <taxon>Alphaproteobacteria</taxon>
        <taxon>Hyphomonadales</taxon>
        <taxon>Hyphomonadaceae</taxon>
        <taxon>Hyphomonas</taxon>
    </lineage>
</organism>
<dbReference type="STRING" id="1280950.HJO_01575"/>
<accession>A0A059FTQ7</accession>
<keyword evidence="1" id="KW-1133">Transmembrane helix</keyword>
<feature type="transmembrane region" description="Helical" evidence="1">
    <location>
        <begin position="96"/>
        <end position="118"/>
    </location>
</feature>
<evidence type="ECO:0000256" key="1">
    <source>
        <dbReference type="SAM" id="Phobius"/>
    </source>
</evidence>
<name>A0A059FTQ7_9PROT</name>
<evidence type="ECO:0000313" key="2">
    <source>
        <dbReference type="EMBL" id="KCZ94024.1"/>
    </source>
</evidence>
<proteinExistence type="predicted"/>
<keyword evidence="1" id="KW-0812">Transmembrane</keyword>
<reference evidence="2 3" key="1">
    <citation type="journal article" date="2014" name="Antonie Van Leeuwenhoek">
        <title>Hyphomonas beringensis sp. nov. and Hyphomonas chukchiensis sp. nov., isolated from surface seawater of the Bering Sea and Chukchi Sea.</title>
        <authorList>
            <person name="Li C."/>
            <person name="Lai Q."/>
            <person name="Li G."/>
            <person name="Dong C."/>
            <person name="Wang J."/>
            <person name="Liao Y."/>
            <person name="Shao Z."/>
        </authorList>
    </citation>
    <scope>NUCLEOTIDE SEQUENCE [LARGE SCALE GENOMIC DNA]</scope>
    <source>
        <strain evidence="2 3">MHS-2</strain>
    </source>
</reference>
<sequence>MSPSVVLRSYSRVEEALVVCSALQDAGFDATIDNLNHAILEWYLVPALGGIQVRLPAMQLEPARAHLNEMVQTAEERLIEVTGQATDPIHHRYWRVWTGLAIFVGVFNLFGIAVFWLIDKIIPPKWVTMPEVDVVPFFDFGLTIAEPPNLKGLLFLLALVLITWNEIFEIRRAEKRPANERNDPS</sequence>
<dbReference type="EMBL" id="ARYK01000001">
    <property type="protein sequence ID" value="KCZ94024.1"/>
    <property type="molecule type" value="Genomic_DNA"/>
</dbReference>
<evidence type="ECO:0000313" key="3">
    <source>
        <dbReference type="Proteomes" id="UP000025171"/>
    </source>
</evidence>
<keyword evidence="3" id="KW-1185">Reference proteome</keyword>
<comment type="caution">
    <text evidence="2">The sequence shown here is derived from an EMBL/GenBank/DDBJ whole genome shotgun (WGS) entry which is preliminary data.</text>
</comment>
<dbReference type="Proteomes" id="UP000025171">
    <property type="component" value="Unassembled WGS sequence"/>
</dbReference>
<evidence type="ECO:0008006" key="4">
    <source>
        <dbReference type="Google" id="ProtNLM"/>
    </source>
</evidence>
<dbReference type="RefSeq" id="WP_035612916.1">
    <property type="nucleotide sequence ID" value="NZ_ARYK01000001.1"/>
</dbReference>
<gene>
    <name evidence="2" type="ORF">HJO_01575</name>
</gene>
<feature type="transmembrane region" description="Helical" evidence="1">
    <location>
        <begin position="150"/>
        <end position="168"/>
    </location>
</feature>
<dbReference type="OrthoDB" id="8480302at2"/>
<protein>
    <recommendedName>
        <fullName evidence="4">DUF2007 domain-containing protein</fullName>
    </recommendedName>
</protein>
<dbReference type="AlphaFoldDB" id="A0A059FTQ7"/>
<dbReference type="PATRIC" id="fig|1280950.3.peg.325"/>